<keyword evidence="2" id="KW-1185">Reference proteome</keyword>
<organism evidence="1 2">
    <name type="scientific">Marinobacter oulmenensis</name>
    <dbReference type="NCBI Taxonomy" id="643747"/>
    <lineage>
        <taxon>Bacteria</taxon>
        <taxon>Pseudomonadati</taxon>
        <taxon>Pseudomonadota</taxon>
        <taxon>Gammaproteobacteria</taxon>
        <taxon>Pseudomonadales</taxon>
        <taxon>Marinobacteraceae</taxon>
        <taxon>Marinobacter</taxon>
    </lineage>
</organism>
<dbReference type="Proteomes" id="UP000591735">
    <property type="component" value="Unassembled WGS sequence"/>
</dbReference>
<accession>A0A840UJM6</accession>
<gene>
    <name evidence="1" type="ORF">HNR38_003431</name>
</gene>
<dbReference type="AlphaFoldDB" id="A0A840UJM6"/>
<proteinExistence type="predicted"/>
<comment type="caution">
    <text evidence="1">The sequence shown here is derived from an EMBL/GenBank/DDBJ whole genome shotgun (WGS) entry which is preliminary data.</text>
</comment>
<sequence>MSELSINGEWPSLEGKVLQELICHEMYYQGKLEETANVTFIKVDGHWLRLYFDYDIIFWRAKYSVPQPYEMPEHNSYFKTRDVGAELELCGQIIKSVAAKGLKRGVEIEFKFDNGRSIFFQSIDDVSSYRT</sequence>
<dbReference type="RefSeq" id="WP_183706591.1">
    <property type="nucleotide sequence ID" value="NZ_JACHFE010000018.1"/>
</dbReference>
<name>A0A840UJM6_9GAMM</name>
<evidence type="ECO:0000313" key="2">
    <source>
        <dbReference type="Proteomes" id="UP000591735"/>
    </source>
</evidence>
<dbReference type="EMBL" id="JACHFE010000018">
    <property type="protein sequence ID" value="MBB5322911.1"/>
    <property type="molecule type" value="Genomic_DNA"/>
</dbReference>
<reference evidence="1 2" key="1">
    <citation type="submission" date="2020-08" db="EMBL/GenBank/DDBJ databases">
        <title>Genomic Encyclopedia of Type Strains, Phase IV (KMG-IV): sequencing the most valuable type-strain genomes for metagenomic binning, comparative biology and taxonomic classification.</title>
        <authorList>
            <person name="Goeker M."/>
        </authorList>
    </citation>
    <scope>NUCLEOTIDE SEQUENCE [LARGE SCALE GENOMIC DNA]</scope>
    <source>
        <strain evidence="1 2">DSM 22359</strain>
    </source>
</reference>
<evidence type="ECO:0000313" key="1">
    <source>
        <dbReference type="EMBL" id="MBB5322911.1"/>
    </source>
</evidence>
<protein>
    <submittedName>
        <fullName evidence="1">Uncharacterized protein</fullName>
    </submittedName>
</protein>